<name>A0ABM4DK08_HYDVU</name>
<feature type="transmembrane region" description="Helical" evidence="5">
    <location>
        <begin position="186"/>
        <end position="210"/>
    </location>
</feature>
<evidence type="ECO:0000256" key="3">
    <source>
        <dbReference type="ARBA" id="ARBA00022989"/>
    </source>
</evidence>
<keyword evidence="2 5" id="KW-0812">Transmembrane</keyword>
<comment type="subcellular location">
    <subcellularLocation>
        <location evidence="1">Membrane</location>
    </subcellularLocation>
</comment>
<evidence type="ECO:0000259" key="6">
    <source>
        <dbReference type="PROSITE" id="PS50262"/>
    </source>
</evidence>
<dbReference type="Pfam" id="PF00001">
    <property type="entry name" value="7tm_1"/>
    <property type="match status" value="1"/>
</dbReference>
<accession>A0ABM4DK08</accession>
<dbReference type="RefSeq" id="XP_065674863.1">
    <property type="nucleotide sequence ID" value="XM_065818791.1"/>
</dbReference>
<organism evidence="7 9">
    <name type="scientific">Hydra vulgaris</name>
    <name type="common">Hydra</name>
    <name type="synonym">Hydra attenuata</name>
    <dbReference type="NCBI Taxonomy" id="6087"/>
    <lineage>
        <taxon>Eukaryota</taxon>
        <taxon>Metazoa</taxon>
        <taxon>Cnidaria</taxon>
        <taxon>Hydrozoa</taxon>
        <taxon>Hydroidolina</taxon>
        <taxon>Anthoathecata</taxon>
        <taxon>Aplanulata</taxon>
        <taxon>Hydridae</taxon>
        <taxon>Hydra</taxon>
    </lineage>
</organism>
<dbReference type="PANTHER" id="PTHR45698">
    <property type="entry name" value="TRACE AMINE-ASSOCIATED RECEPTOR 19N-RELATED"/>
    <property type="match status" value="1"/>
</dbReference>
<dbReference type="CDD" id="cd00637">
    <property type="entry name" value="7tm_classA_rhodopsin-like"/>
    <property type="match status" value="1"/>
</dbReference>
<feature type="transmembrane region" description="Helical" evidence="5">
    <location>
        <begin position="54"/>
        <end position="75"/>
    </location>
</feature>
<dbReference type="InterPro" id="IPR000276">
    <property type="entry name" value="GPCR_Rhodpsn"/>
</dbReference>
<keyword evidence="7" id="KW-1185">Reference proteome</keyword>
<protein>
    <submittedName>
        <fullName evidence="8 9">Mu-type opioid receptor-like isoform X1</fullName>
    </submittedName>
</protein>
<dbReference type="Proteomes" id="UP001652625">
    <property type="component" value="Chromosome 15"/>
</dbReference>
<keyword evidence="4 5" id="KW-0472">Membrane</keyword>
<evidence type="ECO:0000313" key="8">
    <source>
        <dbReference type="RefSeq" id="XP_065674863.1"/>
    </source>
</evidence>
<proteinExistence type="predicted"/>
<dbReference type="PROSITE" id="PS50262">
    <property type="entry name" value="G_PROTEIN_RECEP_F1_2"/>
    <property type="match status" value="1"/>
</dbReference>
<dbReference type="PANTHER" id="PTHR45698:SF1">
    <property type="entry name" value="TRACE AMINE-ASSOCIATED RECEPTOR 13C-LIKE"/>
    <property type="match status" value="1"/>
</dbReference>
<feature type="transmembrane region" description="Helical" evidence="5">
    <location>
        <begin position="248"/>
        <end position="266"/>
    </location>
</feature>
<keyword evidence="3 5" id="KW-1133">Transmembrane helix</keyword>
<evidence type="ECO:0000256" key="5">
    <source>
        <dbReference type="SAM" id="Phobius"/>
    </source>
</evidence>
<evidence type="ECO:0000256" key="2">
    <source>
        <dbReference type="ARBA" id="ARBA00022692"/>
    </source>
</evidence>
<dbReference type="Gene3D" id="1.20.1070.10">
    <property type="entry name" value="Rhodopsin 7-helix transmembrane proteins"/>
    <property type="match status" value="1"/>
</dbReference>
<evidence type="ECO:0000256" key="4">
    <source>
        <dbReference type="ARBA" id="ARBA00023136"/>
    </source>
</evidence>
<feature type="transmembrane region" description="Helical" evidence="5">
    <location>
        <begin position="141"/>
        <end position="166"/>
    </location>
</feature>
<sequence>MEQTRTNISNSFSLEYWELIWYSLIGVLGIIGNSIVMIVVLLSKNINRTSSFHIAIFSLALADFMVSLFSLPTYIMSTDSFQKYHPQNISGDLMCKFVTGYSLPYWFLDASVFLLVFISIERRNTILYQKSLLLQHKSTKFKIATMVLIFLIALIKESLGASFIIYDPNGKQFGNFCKYCLDKNKQMILTICIFILDTVIPVVIISFCFYQISLSLKKIGIFLGKSMKVNEIDIIHIRKVKTIKTIKIIAVAFCISVLPNRILLIPSTQHQSIEWNNWISQVFVLMRLSNSFINPLIFCFQSQQFRKNLSMVFYRLYKRKCITSSRGKKQSNGYKPLPDMTF</sequence>
<dbReference type="GeneID" id="136091344"/>
<reference evidence="8 9" key="1">
    <citation type="submission" date="2025-05" db="UniProtKB">
        <authorList>
            <consortium name="RefSeq"/>
        </authorList>
    </citation>
    <scope>IDENTIFICATION</scope>
</reference>
<feature type="transmembrane region" description="Helical" evidence="5">
    <location>
        <begin position="278"/>
        <end position="300"/>
    </location>
</feature>
<gene>
    <name evidence="8 9" type="primary">LOC136091344</name>
</gene>
<dbReference type="RefSeq" id="XP_065674864.1">
    <property type="nucleotide sequence ID" value="XM_065818792.1"/>
</dbReference>
<dbReference type="PRINTS" id="PR00237">
    <property type="entry name" value="GPCRRHODOPSN"/>
</dbReference>
<dbReference type="InterPro" id="IPR017452">
    <property type="entry name" value="GPCR_Rhodpsn_7TM"/>
</dbReference>
<evidence type="ECO:0000256" key="1">
    <source>
        <dbReference type="ARBA" id="ARBA00004370"/>
    </source>
</evidence>
<dbReference type="SUPFAM" id="SSF81321">
    <property type="entry name" value="Family A G protein-coupled receptor-like"/>
    <property type="match status" value="1"/>
</dbReference>
<feature type="transmembrane region" description="Helical" evidence="5">
    <location>
        <begin position="103"/>
        <end position="120"/>
    </location>
</feature>
<evidence type="ECO:0000313" key="9">
    <source>
        <dbReference type="RefSeq" id="XP_065674864.1"/>
    </source>
</evidence>
<feature type="domain" description="G-protein coupled receptors family 1 profile" evidence="6">
    <location>
        <begin position="32"/>
        <end position="298"/>
    </location>
</feature>
<evidence type="ECO:0000313" key="7">
    <source>
        <dbReference type="Proteomes" id="UP001652625"/>
    </source>
</evidence>
<feature type="transmembrane region" description="Helical" evidence="5">
    <location>
        <begin position="20"/>
        <end position="42"/>
    </location>
</feature>